<accession>A0A0F6TPV5</accession>
<keyword evidence="7" id="KW-0560">Oxidoreductase</keyword>
<organism evidence="8 9">
    <name type="scientific">Kangiella geojedonensis</name>
    <dbReference type="NCBI Taxonomy" id="914150"/>
    <lineage>
        <taxon>Bacteria</taxon>
        <taxon>Pseudomonadati</taxon>
        <taxon>Pseudomonadota</taxon>
        <taxon>Gammaproteobacteria</taxon>
        <taxon>Kangiellales</taxon>
        <taxon>Kangiellaceae</taxon>
        <taxon>Kangiella</taxon>
    </lineage>
</organism>
<evidence type="ECO:0000313" key="8">
    <source>
        <dbReference type="EMBL" id="AKE51682.1"/>
    </source>
</evidence>
<dbReference type="PATRIC" id="fig|914150.5.peg.718"/>
<keyword evidence="6" id="KW-0521">NADP</keyword>
<dbReference type="Gene3D" id="3.50.50.60">
    <property type="entry name" value="FAD/NAD(P)-binding domain"/>
    <property type="match status" value="1"/>
</dbReference>
<dbReference type="KEGG" id="kge:TQ33_0707"/>
<gene>
    <name evidence="8" type="ORF">TQ33_0707</name>
</gene>
<reference evidence="8 9" key="1">
    <citation type="submission" date="2015-02" db="EMBL/GenBank/DDBJ databases">
        <title>Complete genome sequence of Kangiella geojedonensis strain YCS-5T.</title>
        <authorList>
            <person name="Kim K.M."/>
        </authorList>
    </citation>
    <scope>NUCLEOTIDE SEQUENCE [LARGE SCALE GENOMIC DNA]</scope>
    <source>
        <strain evidence="8 9">YCS-5</strain>
    </source>
</reference>
<dbReference type="PANTHER" id="PTHR42802:SF1">
    <property type="entry name" value="L-ORNITHINE N(5)-MONOOXYGENASE"/>
    <property type="match status" value="1"/>
</dbReference>
<dbReference type="AlphaFoldDB" id="A0A0F6TPV5"/>
<evidence type="ECO:0000256" key="7">
    <source>
        <dbReference type="ARBA" id="ARBA00023002"/>
    </source>
</evidence>
<dbReference type="Proteomes" id="UP000034071">
    <property type="component" value="Chromosome"/>
</dbReference>
<dbReference type="PANTHER" id="PTHR42802">
    <property type="entry name" value="MONOOXYGENASE"/>
    <property type="match status" value="1"/>
</dbReference>
<evidence type="ECO:0000256" key="6">
    <source>
        <dbReference type="ARBA" id="ARBA00022857"/>
    </source>
</evidence>
<dbReference type="InterPro" id="IPR025700">
    <property type="entry name" value="Lys/Orn_oxygenase"/>
</dbReference>
<dbReference type="STRING" id="914150.TQ33_0707"/>
<comment type="pathway">
    <text evidence="2">Siderophore biosynthesis.</text>
</comment>
<keyword evidence="4" id="KW-0285">Flavoprotein</keyword>
<evidence type="ECO:0000313" key="9">
    <source>
        <dbReference type="Proteomes" id="UP000034071"/>
    </source>
</evidence>
<dbReference type="EMBL" id="CP010975">
    <property type="protein sequence ID" value="AKE51682.1"/>
    <property type="molecule type" value="Genomic_DNA"/>
</dbReference>
<evidence type="ECO:0000256" key="4">
    <source>
        <dbReference type="ARBA" id="ARBA00022630"/>
    </source>
</evidence>
<keyword evidence="9" id="KW-1185">Reference proteome</keyword>
<evidence type="ECO:0000256" key="5">
    <source>
        <dbReference type="ARBA" id="ARBA00022827"/>
    </source>
</evidence>
<dbReference type="OrthoDB" id="7527071at2"/>
<keyword evidence="5" id="KW-0274">FAD</keyword>
<dbReference type="Pfam" id="PF13434">
    <property type="entry name" value="Lys_Orn_oxgnase"/>
    <property type="match status" value="1"/>
</dbReference>
<evidence type="ECO:0000256" key="3">
    <source>
        <dbReference type="ARBA" id="ARBA00007588"/>
    </source>
</evidence>
<comment type="similarity">
    <text evidence="3">Belongs to the lysine N(6)-hydroxylase/L-ornithine N(5)-oxygenase family.</text>
</comment>
<sequence length="435" mass="49756">MNTKDLVGIGIGPFNLSIAALCHDSPKLDVAFYDKKPSFCWHPGMLLPNTFLQTSFLKDLVTAVNPQSPFSFLNYLVSKKRFYAFLNNDRPAISRYEYNDYLQWVSQQIDYLNFDQGIEAVDFNDGHFEVHLENHNQPIQTRNLCLGTGKRPHIPSAIQSQYDKERCFHAIEMANQQRDFSNKRVTVIGGGQSGAEIFLHLLNGYDGAPAEINWISRRSNFLPMDETCFTNEWFSPNYIDSFFPLPANTKYNIVDEQKLASDGISESTLKSIYETLYEKRISGDEHNYRLRPNRDLINAYPANGITLEAHNKFDGTTEQYHSDIIILATGFENAVPKYLAPIKHRLAISDDQQFLLGRDYSIQWDGPSHNKLYAVNAGRYSHGISEPQMSLMCWRSATIVNDLLGEDFYDLKDDCSFVEWSNSQPFEPHAHKISA</sequence>
<comment type="cofactor">
    <cofactor evidence="1">
        <name>FAD</name>
        <dbReference type="ChEBI" id="CHEBI:57692"/>
    </cofactor>
</comment>
<dbReference type="GO" id="GO:0004497">
    <property type="term" value="F:monooxygenase activity"/>
    <property type="evidence" value="ECO:0007669"/>
    <property type="project" value="UniProtKB-KW"/>
</dbReference>
<evidence type="ECO:0000256" key="2">
    <source>
        <dbReference type="ARBA" id="ARBA00004924"/>
    </source>
</evidence>
<dbReference type="RefSeq" id="WP_046560842.1">
    <property type="nucleotide sequence ID" value="NZ_CP010975.1"/>
</dbReference>
<dbReference type="InterPro" id="IPR036188">
    <property type="entry name" value="FAD/NAD-bd_sf"/>
</dbReference>
<name>A0A0F6TPV5_9GAMM</name>
<proteinExistence type="inferred from homology"/>
<dbReference type="SUPFAM" id="SSF51905">
    <property type="entry name" value="FAD/NAD(P)-binding domain"/>
    <property type="match status" value="2"/>
</dbReference>
<dbReference type="HOGENOM" id="CLU_020931_0_0_6"/>
<protein>
    <submittedName>
        <fullName evidence="8">L-lysine 6-monooxygenase (NADPH)</fullName>
    </submittedName>
</protein>
<keyword evidence="8" id="KW-0503">Monooxygenase</keyword>
<evidence type="ECO:0000256" key="1">
    <source>
        <dbReference type="ARBA" id="ARBA00001974"/>
    </source>
</evidence>